<dbReference type="SUPFAM" id="SSF51182">
    <property type="entry name" value="RmlC-like cupins"/>
    <property type="match status" value="1"/>
</dbReference>
<evidence type="ECO:0000256" key="1">
    <source>
        <dbReference type="SAM" id="SignalP"/>
    </source>
</evidence>
<dbReference type="InterPro" id="IPR014710">
    <property type="entry name" value="RmlC-like_jellyroll"/>
</dbReference>
<keyword evidence="1" id="KW-0732">Signal</keyword>
<gene>
    <name evidence="3" type="ORF">DLM85_05055</name>
</gene>
<dbReference type="Gene3D" id="2.60.120.10">
    <property type="entry name" value="Jelly Rolls"/>
    <property type="match status" value="1"/>
</dbReference>
<feature type="signal peptide" evidence="1">
    <location>
        <begin position="1"/>
        <end position="17"/>
    </location>
</feature>
<comment type="caution">
    <text evidence="3">The sequence shown here is derived from an EMBL/GenBank/DDBJ whole genome shotgun (WGS) entry which is preliminary data.</text>
</comment>
<evidence type="ECO:0000313" key="3">
    <source>
        <dbReference type="EMBL" id="RAK70218.1"/>
    </source>
</evidence>
<name>A0A328BYJ5_9BACT</name>
<keyword evidence="4" id="KW-1185">Reference proteome</keyword>
<accession>A0A328BYJ5</accession>
<dbReference type="Pfam" id="PF07883">
    <property type="entry name" value="Cupin_2"/>
    <property type="match status" value="1"/>
</dbReference>
<dbReference type="InterPro" id="IPR011051">
    <property type="entry name" value="RmlC_Cupin_sf"/>
</dbReference>
<sequence length="182" mass="20387">MKRRTFLGAAAVLPWAAAGVPFSLTGESSPSPFVVKAGQNRRNEVLTFRRVNRQDVKVSADDTGQQLSVLQYSGREKVGPPLHIHYHQDEIFYIVEGQYRFVVGTEEFVASTGDTVFLPRNVPHTWIQLTETGKQLYLLQPAGKFEEFLRKLQGLAKPPAAAELRKIHLEHGMKILGPPLQL</sequence>
<dbReference type="OrthoDB" id="1423961at2"/>
<dbReference type="PANTHER" id="PTHR36440:SF1">
    <property type="entry name" value="PUTATIVE (AFU_ORTHOLOGUE AFUA_8G07350)-RELATED"/>
    <property type="match status" value="1"/>
</dbReference>
<protein>
    <submittedName>
        <fullName evidence="3">Cupin</fullName>
    </submittedName>
</protein>
<feature type="chain" id="PRO_5016452151" evidence="1">
    <location>
        <begin position="18"/>
        <end position="182"/>
    </location>
</feature>
<dbReference type="RefSeq" id="WP_111476952.1">
    <property type="nucleotide sequence ID" value="NZ_QHKM01000001.1"/>
</dbReference>
<reference evidence="4" key="1">
    <citation type="submission" date="2018-05" db="EMBL/GenBank/DDBJ databases">
        <authorList>
            <person name="Nie L."/>
        </authorList>
    </citation>
    <scope>NUCLEOTIDE SEQUENCE [LARGE SCALE GENOMIC DNA]</scope>
    <source>
        <strain evidence="4">NL</strain>
    </source>
</reference>
<proteinExistence type="predicted"/>
<evidence type="ECO:0000259" key="2">
    <source>
        <dbReference type="Pfam" id="PF07883"/>
    </source>
</evidence>
<dbReference type="EMBL" id="QHKM01000001">
    <property type="protein sequence ID" value="RAK70218.1"/>
    <property type="molecule type" value="Genomic_DNA"/>
</dbReference>
<dbReference type="PANTHER" id="PTHR36440">
    <property type="entry name" value="PUTATIVE (AFU_ORTHOLOGUE AFUA_8G07350)-RELATED"/>
    <property type="match status" value="1"/>
</dbReference>
<dbReference type="InterPro" id="IPR053146">
    <property type="entry name" value="QDO-like"/>
</dbReference>
<dbReference type="InterPro" id="IPR013096">
    <property type="entry name" value="Cupin_2"/>
</dbReference>
<feature type="domain" description="Cupin type-2" evidence="2">
    <location>
        <begin position="80"/>
        <end position="131"/>
    </location>
</feature>
<dbReference type="Proteomes" id="UP000248553">
    <property type="component" value="Unassembled WGS sequence"/>
</dbReference>
<organism evidence="3 4">
    <name type="scientific">Hymenobacter edaphi</name>
    <dbReference type="NCBI Taxonomy" id="2211146"/>
    <lineage>
        <taxon>Bacteria</taxon>
        <taxon>Pseudomonadati</taxon>
        <taxon>Bacteroidota</taxon>
        <taxon>Cytophagia</taxon>
        <taxon>Cytophagales</taxon>
        <taxon>Hymenobacteraceae</taxon>
        <taxon>Hymenobacter</taxon>
    </lineage>
</organism>
<evidence type="ECO:0000313" key="4">
    <source>
        <dbReference type="Proteomes" id="UP000248553"/>
    </source>
</evidence>
<dbReference type="AlphaFoldDB" id="A0A328BYJ5"/>